<comment type="caution">
    <text evidence="1">The sequence shown here is derived from an EMBL/GenBank/DDBJ whole genome shotgun (WGS) entry which is preliminary data.</text>
</comment>
<dbReference type="Proteomes" id="UP000324222">
    <property type="component" value="Unassembled WGS sequence"/>
</dbReference>
<evidence type="ECO:0000313" key="2">
    <source>
        <dbReference type="Proteomes" id="UP000324222"/>
    </source>
</evidence>
<protein>
    <submittedName>
        <fullName evidence="1">Uncharacterized protein</fullName>
    </submittedName>
</protein>
<keyword evidence="2" id="KW-1185">Reference proteome</keyword>
<dbReference type="AlphaFoldDB" id="A0A5B7DL98"/>
<sequence length="65" mass="7029">MSRASESLRVLLCSSADRGVSKDLQSTMDCTPFHTSQGEGVSVAAVLVWKAEASGRFDGQRNYYA</sequence>
<proteinExistence type="predicted"/>
<name>A0A5B7DL98_PORTR</name>
<dbReference type="EMBL" id="VSRR010001064">
    <property type="protein sequence ID" value="MPC22228.1"/>
    <property type="molecule type" value="Genomic_DNA"/>
</dbReference>
<reference evidence="1 2" key="1">
    <citation type="submission" date="2019-05" db="EMBL/GenBank/DDBJ databases">
        <title>Another draft genome of Portunus trituberculatus and its Hox gene families provides insights of decapod evolution.</title>
        <authorList>
            <person name="Jeong J.-H."/>
            <person name="Song I."/>
            <person name="Kim S."/>
            <person name="Choi T."/>
            <person name="Kim D."/>
            <person name="Ryu S."/>
            <person name="Kim W."/>
        </authorList>
    </citation>
    <scope>NUCLEOTIDE SEQUENCE [LARGE SCALE GENOMIC DNA]</scope>
    <source>
        <tissue evidence="1">Muscle</tissue>
    </source>
</reference>
<organism evidence="1 2">
    <name type="scientific">Portunus trituberculatus</name>
    <name type="common">Swimming crab</name>
    <name type="synonym">Neptunus trituberculatus</name>
    <dbReference type="NCBI Taxonomy" id="210409"/>
    <lineage>
        <taxon>Eukaryota</taxon>
        <taxon>Metazoa</taxon>
        <taxon>Ecdysozoa</taxon>
        <taxon>Arthropoda</taxon>
        <taxon>Crustacea</taxon>
        <taxon>Multicrustacea</taxon>
        <taxon>Malacostraca</taxon>
        <taxon>Eumalacostraca</taxon>
        <taxon>Eucarida</taxon>
        <taxon>Decapoda</taxon>
        <taxon>Pleocyemata</taxon>
        <taxon>Brachyura</taxon>
        <taxon>Eubrachyura</taxon>
        <taxon>Portunoidea</taxon>
        <taxon>Portunidae</taxon>
        <taxon>Portuninae</taxon>
        <taxon>Portunus</taxon>
    </lineage>
</organism>
<gene>
    <name evidence="1" type="ORF">E2C01_015238</name>
</gene>
<accession>A0A5B7DL98</accession>
<evidence type="ECO:0000313" key="1">
    <source>
        <dbReference type="EMBL" id="MPC22228.1"/>
    </source>
</evidence>